<keyword evidence="5 9" id="KW-1133">Transmembrane helix</keyword>
<evidence type="ECO:0000256" key="8">
    <source>
        <dbReference type="SAM" id="MobiDB-lite"/>
    </source>
</evidence>
<feature type="transmembrane region" description="Helical" evidence="9">
    <location>
        <begin position="28"/>
        <end position="49"/>
    </location>
</feature>
<evidence type="ECO:0000313" key="12">
    <source>
        <dbReference type="Proteomes" id="UP001595690"/>
    </source>
</evidence>
<gene>
    <name evidence="11" type="ORF">ACFOWZ_38175</name>
</gene>
<evidence type="ECO:0000259" key="10">
    <source>
        <dbReference type="Pfam" id="PF00999"/>
    </source>
</evidence>
<dbReference type="InterPro" id="IPR006153">
    <property type="entry name" value="Cation/H_exchanger_TM"/>
</dbReference>
<feature type="transmembrane region" description="Helical" evidence="9">
    <location>
        <begin position="293"/>
        <end position="315"/>
    </location>
</feature>
<keyword evidence="6" id="KW-0406">Ion transport</keyword>
<evidence type="ECO:0000256" key="7">
    <source>
        <dbReference type="ARBA" id="ARBA00023136"/>
    </source>
</evidence>
<dbReference type="Pfam" id="PF00999">
    <property type="entry name" value="Na_H_Exchanger"/>
    <property type="match status" value="1"/>
</dbReference>
<feature type="transmembrane region" description="Helical" evidence="9">
    <location>
        <begin position="88"/>
        <end position="112"/>
    </location>
</feature>
<comment type="subcellular location">
    <subcellularLocation>
        <location evidence="1">Cell membrane</location>
        <topology evidence="1">Multi-pass membrane protein</topology>
    </subcellularLocation>
</comment>
<dbReference type="PANTHER" id="PTHR32507:SF8">
    <property type="entry name" value="CNH1P"/>
    <property type="match status" value="1"/>
</dbReference>
<reference evidence="12" key="1">
    <citation type="journal article" date="2019" name="Int. J. Syst. Evol. Microbiol.">
        <title>The Global Catalogue of Microorganisms (GCM) 10K type strain sequencing project: providing services to taxonomists for standard genome sequencing and annotation.</title>
        <authorList>
            <consortium name="The Broad Institute Genomics Platform"/>
            <consortium name="The Broad Institute Genome Sequencing Center for Infectious Disease"/>
            <person name="Wu L."/>
            <person name="Ma J."/>
        </authorList>
    </citation>
    <scope>NUCLEOTIDE SEQUENCE [LARGE SCALE GENOMIC DNA]</scope>
    <source>
        <strain evidence="12">CGMCC 4.7405</strain>
    </source>
</reference>
<dbReference type="EMBL" id="JBHRZI010000036">
    <property type="protein sequence ID" value="MFC3897340.1"/>
    <property type="molecule type" value="Genomic_DNA"/>
</dbReference>
<dbReference type="RefSeq" id="WP_382378829.1">
    <property type="nucleotide sequence ID" value="NZ_JBHRZI010000036.1"/>
</dbReference>
<evidence type="ECO:0000256" key="2">
    <source>
        <dbReference type="ARBA" id="ARBA00022448"/>
    </source>
</evidence>
<feature type="transmembrane region" description="Helical" evidence="9">
    <location>
        <begin position="231"/>
        <end position="259"/>
    </location>
</feature>
<organism evidence="11 12">
    <name type="scientific">Lentzea rhizosphaerae</name>
    <dbReference type="NCBI Taxonomy" id="2041025"/>
    <lineage>
        <taxon>Bacteria</taxon>
        <taxon>Bacillati</taxon>
        <taxon>Actinomycetota</taxon>
        <taxon>Actinomycetes</taxon>
        <taxon>Pseudonocardiales</taxon>
        <taxon>Pseudonocardiaceae</taxon>
        <taxon>Lentzea</taxon>
    </lineage>
</organism>
<feature type="domain" description="Cation/H+ exchanger transmembrane" evidence="10">
    <location>
        <begin position="12"/>
        <end position="407"/>
    </location>
</feature>
<keyword evidence="4 9" id="KW-0812">Transmembrane</keyword>
<dbReference type="PANTHER" id="PTHR32507">
    <property type="entry name" value="NA(+)/H(+) ANTIPORTER 1"/>
    <property type="match status" value="1"/>
</dbReference>
<keyword evidence="12" id="KW-1185">Reference proteome</keyword>
<feature type="transmembrane region" description="Helical" evidence="9">
    <location>
        <begin position="157"/>
        <end position="174"/>
    </location>
</feature>
<accession>A0ABV8C6H5</accession>
<name>A0ABV8C6H5_9PSEU</name>
<evidence type="ECO:0000256" key="9">
    <source>
        <dbReference type="SAM" id="Phobius"/>
    </source>
</evidence>
<evidence type="ECO:0000256" key="5">
    <source>
        <dbReference type="ARBA" id="ARBA00022989"/>
    </source>
</evidence>
<evidence type="ECO:0000256" key="4">
    <source>
        <dbReference type="ARBA" id="ARBA00022692"/>
    </source>
</evidence>
<evidence type="ECO:0000313" key="11">
    <source>
        <dbReference type="EMBL" id="MFC3897340.1"/>
    </source>
</evidence>
<evidence type="ECO:0000256" key="6">
    <source>
        <dbReference type="ARBA" id="ARBA00023065"/>
    </source>
</evidence>
<feature type="transmembrane region" description="Helical" evidence="9">
    <location>
        <begin position="186"/>
        <end position="211"/>
    </location>
</feature>
<keyword evidence="3" id="KW-0050">Antiport</keyword>
<proteinExistence type="predicted"/>
<sequence>MNTLLLAAAFAMVVRSLAANRLDRWYLGAPIVMVLAGVAVGLFNVSAIAEGLNTEASQHAAEIILAVLLFVDATEVRAGRLWGAYPGLVARVLLVAMPVSLALAALTGWLLFPDLPWAVLLLVACVTVPTDFAPAERVVRDPALSVRVRSTLNVESGYNDGIVSPLFLFALILAGSTSETRTPLEALATVLPFAIKALVAGVVIGALLGWLMDRAHQAGWVSDQSARVAVLLAPLLTYTATVAIDGNGFVASFVCGIAFRYVHRILKARHVHKGRAEARTDSLNTDLHLLEDVTGLLTMTMWFVVGISAVLIFSLGVSWQEVLFCAAVLTVIRFVPVLLSLTGSKLSGRERTLIGALGPRGTTTIVFGLLAFNKLPEGTAADTILTITVVCVLGSVALHGIGAGPVAQLMAARRRPAEPRTVQPADPGQAGSSTESIR</sequence>
<evidence type="ECO:0000256" key="3">
    <source>
        <dbReference type="ARBA" id="ARBA00022449"/>
    </source>
</evidence>
<feature type="region of interest" description="Disordered" evidence="8">
    <location>
        <begin position="414"/>
        <end position="438"/>
    </location>
</feature>
<keyword evidence="2" id="KW-0813">Transport</keyword>
<evidence type="ECO:0000256" key="1">
    <source>
        <dbReference type="ARBA" id="ARBA00004651"/>
    </source>
</evidence>
<feature type="transmembrane region" description="Helical" evidence="9">
    <location>
        <begin position="321"/>
        <end position="341"/>
    </location>
</feature>
<protein>
    <submittedName>
        <fullName evidence="11">Cation:proton antiporter</fullName>
    </submittedName>
</protein>
<keyword evidence="7 9" id="KW-0472">Membrane</keyword>
<dbReference type="Proteomes" id="UP001595690">
    <property type="component" value="Unassembled WGS sequence"/>
</dbReference>
<comment type="caution">
    <text evidence="11">The sequence shown here is derived from an EMBL/GenBank/DDBJ whole genome shotgun (WGS) entry which is preliminary data.</text>
</comment>
<feature type="transmembrane region" description="Helical" evidence="9">
    <location>
        <begin position="384"/>
        <end position="407"/>
    </location>
</feature>